<evidence type="ECO:0000259" key="1">
    <source>
        <dbReference type="Pfam" id="PF13173"/>
    </source>
</evidence>
<dbReference type="InterPro" id="IPR025420">
    <property type="entry name" value="DUF4143"/>
</dbReference>
<feature type="domain" description="DUF4143" evidence="2">
    <location>
        <begin position="178"/>
        <end position="337"/>
    </location>
</feature>
<accession>A0A1T4X6W3</accession>
<gene>
    <name evidence="3" type="ORF">SAMN02745130_02606</name>
</gene>
<dbReference type="Proteomes" id="UP000190460">
    <property type="component" value="Unassembled WGS sequence"/>
</dbReference>
<protein>
    <recommendedName>
        <fullName evidence="5">AAA+ ATPase domain-containing protein</fullName>
    </recommendedName>
</protein>
<dbReference type="InterPro" id="IPR027417">
    <property type="entry name" value="P-loop_NTPase"/>
</dbReference>
<proteinExistence type="predicted"/>
<evidence type="ECO:0000259" key="2">
    <source>
        <dbReference type="Pfam" id="PF13635"/>
    </source>
</evidence>
<dbReference type="Pfam" id="PF13173">
    <property type="entry name" value="AAA_14"/>
    <property type="match status" value="1"/>
</dbReference>
<dbReference type="PANTHER" id="PTHR43566">
    <property type="entry name" value="CONSERVED PROTEIN"/>
    <property type="match status" value="1"/>
</dbReference>
<dbReference type="STRING" id="92487.SAMN02745130_02606"/>
<organism evidence="3 4">
    <name type="scientific">Thiothrix eikelboomii</name>
    <dbReference type="NCBI Taxonomy" id="92487"/>
    <lineage>
        <taxon>Bacteria</taxon>
        <taxon>Pseudomonadati</taxon>
        <taxon>Pseudomonadota</taxon>
        <taxon>Gammaproteobacteria</taxon>
        <taxon>Thiotrichales</taxon>
        <taxon>Thiotrichaceae</taxon>
        <taxon>Thiothrix</taxon>
    </lineage>
</organism>
<evidence type="ECO:0008006" key="5">
    <source>
        <dbReference type="Google" id="ProtNLM"/>
    </source>
</evidence>
<dbReference type="AlphaFoldDB" id="A0A1T4X6W3"/>
<sequence>MSFIPRTLSAELLRRAATNPVVTLLGPRQSGKTTLCKASFKDKAYVSLEPLDTREYAKADPRGFLKQFGETGVVLDEIQNAPELLHYIQDRVDNSGQMGQYILTGSQNLLISAKIAQSLAGRTAILTLLPLSYAELSQAQQAPNSVWEAVWQGGYPRLYSQAISPTEWLADYTLTYLERDVRQLVNVGNLDQFSRFLQLSAAHTGQELHYTQLANDTGVSHNTIRTWSSVLQESFLSTALLPWLGNLRKRLVKTPKLHFLDTGLVCSLLGINSPEQLRLHPLRGAIFESWVVSEVYKFFLNQGKRPRLFHYRENSGLEFDLLIETVQGLCPVEVKSGQTLHTEFFKNFSQASQRTEDTAQFKLIEGLLVYTGDTAQSRHGVTAVPWHQLAGYLAATTDNPR</sequence>
<feature type="domain" description="AAA" evidence="1">
    <location>
        <begin position="19"/>
        <end position="136"/>
    </location>
</feature>
<dbReference type="OrthoDB" id="9771844at2"/>
<keyword evidence="4" id="KW-1185">Reference proteome</keyword>
<name>A0A1T4X6W3_9GAMM</name>
<dbReference type="SUPFAM" id="SSF52540">
    <property type="entry name" value="P-loop containing nucleoside triphosphate hydrolases"/>
    <property type="match status" value="1"/>
</dbReference>
<reference evidence="3 4" key="1">
    <citation type="submission" date="2017-02" db="EMBL/GenBank/DDBJ databases">
        <authorList>
            <person name="Peterson S.W."/>
        </authorList>
    </citation>
    <scope>NUCLEOTIDE SEQUENCE [LARGE SCALE GENOMIC DNA]</scope>
    <source>
        <strain evidence="3 4">ATCC 49788</strain>
    </source>
</reference>
<evidence type="ECO:0000313" key="3">
    <source>
        <dbReference type="EMBL" id="SKA85342.1"/>
    </source>
</evidence>
<dbReference type="EMBL" id="FUYB01000013">
    <property type="protein sequence ID" value="SKA85342.1"/>
    <property type="molecule type" value="Genomic_DNA"/>
</dbReference>
<dbReference type="RefSeq" id="WP_078923061.1">
    <property type="nucleotide sequence ID" value="NZ_FUYB01000013.1"/>
</dbReference>
<dbReference type="PANTHER" id="PTHR43566:SF2">
    <property type="entry name" value="DUF4143 DOMAIN-CONTAINING PROTEIN"/>
    <property type="match status" value="1"/>
</dbReference>
<dbReference type="InterPro" id="IPR041682">
    <property type="entry name" value="AAA_14"/>
</dbReference>
<dbReference type="Pfam" id="PF13635">
    <property type="entry name" value="DUF4143"/>
    <property type="match status" value="1"/>
</dbReference>
<evidence type="ECO:0000313" key="4">
    <source>
        <dbReference type="Proteomes" id="UP000190460"/>
    </source>
</evidence>